<comment type="catalytic activity">
    <reaction evidence="12">
        <text>(6S)-5,6,7,8-tetrahydrofolyl-(gamma-L-Glu)(n) + L-glutamate + ATP = (6S)-5,6,7,8-tetrahydrofolyl-(gamma-L-Glu)(n+1) + ADP + phosphate + H(+)</text>
        <dbReference type="Rhea" id="RHEA:10580"/>
        <dbReference type="Rhea" id="RHEA-COMP:14738"/>
        <dbReference type="Rhea" id="RHEA-COMP:14740"/>
        <dbReference type="ChEBI" id="CHEBI:15378"/>
        <dbReference type="ChEBI" id="CHEBI:29985"/>
        <dbReference type="ChEBI" id="CHEBI:30616"/>
        <dbReference type="ChEBI" id="CHEBI:43474"/>
        <dbReference type="ChEBI" id="CHEBI:141005"/>
        <dbReference type="ChEBI" id="CHEBI:456216"/>
        <dbReference type="EC" id="6.3.2.17"/>
    </reaction>
</comment>
<dbReference type="GO" id="GO:0046654">
    <property type="term" value="P:tetrahydrofolate biosynthetic process"/>
    <property type="evidence" value="ECO:0007669"/>
    <property type="project" value="UniProtKB-UniPathway"/>
</dbReference>
<evidence type="ECO:0000256" key="9">
    <source>
        <dbReference type="ARBA" id="ARBA00022840"/>
    </source>
</evidence>
<sequence>MKKYFFNEDILLIKWLKYIKKNCKKKYNFSMFNIIKVAKKLNILKLSSFVITVSGTNGKGSTCAILERCFLNSGYTVGLYTSPHLFNYYERIRINGKYIKKSFMHINAFLKVELARKNNQLTYFEFITLSALLLFKERNLNVIILEVGLGGRLDATNIINPNIAIITNIGLDHTSILGNSRDDIGYEKSGIFRKGIKVIIGDDNIPNSIYKMAYIFKVILYRKNYEWNWYELKNYWNFYDQYGILNNIPIPKVSFLSAAIAIAALRVSSFKIDKNVILKSINTVFLMGRFQIIYKKPIIIVDVAHNSDATFYLSQRLKKLLYIKGNIKLYALIGMLSKKDIKGTISSLINIIDYWYYTILNTHQTATINDLKKHLPKNAIYCISVKKALYQLIQKVQKNDIILIFGSFFTVSEAITAMRTLNL</sequence>
<protein>
    <recommendedName>
        <fullName evidence="5 16">Dihydrofolate synthase/folylpolyglutamate synthase</fullName>
    </recommendedName>
</protein>
<evidence type="ECO:0000256" key="8">
    <source>
        <dbReference type="ARBA" id="ARBA00022741"/>
    </source>
</evidence>
<evidence type="ECO:0000259" key="18">
    <source>
        <dbReference type="Pfam" id="PF08245"/>
    </source>
</evidence>
<dbReference type="GO" id="GO:0046656">
    <property type="term" value="P:folic acid biosynthetic process"/>
    <property type="evidence" value="ECO:0007669"/>
    <property type="project" value="UniProtKB-KW"/>
</dbReference>
<keyword evidence="11" id="KW-0289">Folate biosynthesis</keyword>
<evidence type="ECO:0000256" key="14">
    <source>
        <dbReference type="ARBA" id="ARBA00049035"/>
    </source>
</evidence>
<dbReference type="GO" id="GO:0004326">
    <property type="term" value="F:tetrahydrofolylpolyglutamate synthase activity"/>
    <property type="evidence" value="ECO:0007669"/>
    <property type="project" value="UniProtKB-EC"/>
</dbReference>
<evidence type="ECO:0000256" key="1">
    <source>
        <dbReference type="ARBA" id="ARBA00002714"/>
    </source>
</evidence>
<dbReference type="Pfam" id="PF02875">
    <property type="entry name" value="Mur_ligase_C"/>
    <property type="match status" value="1"/>
</dbReference>
<comment type="pathway">
    <text evidence="3">Cofactor biosynthesis; tetrahydrofolylpolyglutamate biosynthesis.</text>
</comment>
<evidence type="ECO:0000256" key="11">
    <source>
        <dbReference type="ARBA" id="ARBA00022909"/>
    </source>
</evidence>
<feature type="domain" description="Mur ligase C-terminal" evidence="17">
    <location>
        <begin position="288"/>
        <end position="408"/>
    </location>
</feature>
<dbReference type="Gene3D" id="3.40.1190.10">
    <property type="entry name" value="Mur-like, catalytic domain"/>
    <property type="match status" value="1"/>
</dbReference>
<dbReference type="RefSeq" id="WP_158349393.1">
    <property type="nucleotide sequence ID" value="NZ_CP032996.1"/>
</dbReference>
<comment type="catalytic activity">
    <reaction evidence="15">
        <text>7,8-dihydropteroate + L-glutamate + ATP = 7,8-dihydrofolate + ADP + phosphate + H(+)</text>
        <dbReference type="Rhea" id="RHEA:23584"/>
        <dbReference type="ChEBI" id="CHEBI:15378"/>
        <dbReference type="ChEBI" id="CHEBI:17839"/>
        <dbReference type="ChEBI" id="CHEBI:29985"/>
        <dbReference type="ChEBI" id="CHEBI:30616"/>
        <dbReference type="ChEBI" id="CHEBI:43474"/>
        <dbReference type="ChEBI" id="CHEBI:57451"/>
        <dbReference type="ChEBI" id="CHEBI:456216"/>
        <dbReference type="EC" id="6.3.2.12"/>
    </reaction>
</comment>
<name>A0A4D6YB32_9GAMM</name>
<keyword evidence="20" id="KW-1185">Reference proteome</keyword>
<dbReference type="InterPro" id="IPR018109">
    <property type="entry name" value="Folylpolyglutamate_synth_CS"/>
</dbReference>
<evidence type="ECO:0000256" key="3">
    <source>
        <dbReference type="ARBA" id="ARBA00005150"/>
    </source>
</evidence>
<feature type="domain" description="Mur ligase central" evidence="18">
    <location>
        <begin position="53"/>
        <end position="235"/>
    </location>
</feature>
<evidence type="ECO:0000256" key="10">
    <source>
        <dbReference type="ARBA" id="ARBA00022842"/>
    </source>
</evidence>
<dbReference type="PROSITE" id="PS01012">
    <property type="entry name" value="FOLYLPOLYGLU_SYNT_2"/>
    <property type="match status" value="1"/>
</dbReference>
<dbReference type="InterPro" id="IPR036565">
    <property type="entry name" value="Mur-like_cat_sf"/>
</dbReference>
<dbReference type="GO" id="GO:0008841">
    <property type="term" value="F:dihydrofolate synthase activity"/>
    <property type="evidence" value="ECO:0007669"/>
    <property type="project" value="UniProtKB-EC"/>
</dbReference>
<accession>A0A4D6YB32</accession>
<gene>
    <name evidence="19" type="ORF">D9V81_00635</name>
</gene>
<dbReference type="Pfam" id="PF08245">
    <property type="entry name" value="Mur_ligase_M"/>
    <property type="match status" value="1"/>
</dbReference>
<evidence type="ECO:0000313" key="19">
    <source>
        <dbReference type="EMBL" id="QCI27127.1"/>
    </source>
</evidence>
<evidence type="ECO:0000256" key="2">
    <source>
        <dbReference type="ARBA" id="ARBA00004799"/>
    </source>
</evidence>
<comment type="similarity">
    <text evidence="4 16">Belongs to the folylpolyglutamate synthase family.</text>
</comment>
<dbReference type="InterPro" id="IPR001645">
    <property type="entry name" value="Folylpolyglutamate_synth"/>
</dbReference>
<dbReference type="PANTHER" id="PTHR11136:SF0">
    <property type="entry name" value="DIHYDROFOLATE SYNTHETASE-RELATED"/>
    <property type="match status" value="1"/>
</dbReference>
<evidence type="ECO:0000313" key="20">
    <source>
        <dbReference type="Proteomes" id="UP000298603"/>
    </source>
</evidence>
<dbReference type="GO" id="GO:0046872">
    <property type="term" value="F:metal ion binding"/>
    <property type="evidence" value="ECO:0007669"/>
    <property type="project" value="UniProtKB-KW"/>
</dbReference>
<evidence type="ECO:0000256" key="7">
    <source>
        <dbReference type="ARBA" id="ARBA00022723"/>
    </source>
</evidence>
<dbReference type="GO" id="GO:0005524">
    <property type="term" value="F:ATP binding"/>
    <property type="evidence" value="ECO:0007669"/>
    <property type="project" value="UniProtKB-KW"/>
</dbReference>
<dbReference type="OrthoDB" id="9809356at2"/>
<keyword evidence="9 16" id="KW-0067">ATP-binding</keyword>
<dbReference type="Gene3D" id="3.90.190.20">
    <property type="entry name" value="Mur ligase, C-terminal domain"/>
    <property type="match status" value="1"/>
</dbReference>
<dbReference type="PIRSF" id="PIRSF001563">
    <property type="entry name" value="Folylpolyglu_synth"/>
    <property type="match status" value="1"/>
</dbReference>
<comment type="catalytic activity">
    <reaction evidence="14">
        <text>(6R)-5,10-methylenetetrahydrofolyl-(gamma-L-Glu)(n) + L-glutamate + ATP = (6R)-5,10-methylenetetrahydrofolyl-(gamma-L-Glu)(n+1) + ADP + phosphate + H(+)</text>
        <dbReference type="Rhea" id="RHEA:51912"/>
        <dbReference type="Rhea" id="RHEA-COMP:13257"/>
        <dbReference type="Rhea" id="RHEA-COMP:13258"/>
        <dbReference type="ChEBI" id="CHEBI:15378"/>
        <dbReference type="ChEBI" id="CHEBI:29985"/>
        <dbReference type="ChEBI" id="CHEBI:30616"/>
        <dbReference type="ChEBI" id="CHEBI:43474"/>
        <dbReference type="ChEBI" id="CHEBI:136572"/>
        <dbReference type="ChEBI" id="CHEBI:456216"/>
        <dbReference type="EC" id="6.3.2.17"/>
    </reaction>
</comment>
<dbReference type="InterPro" id="IPR004101">
    <property type="entry name" value="Mur_ligase_C"/>
</dbReference>
<evidence type="ECO:0000256" key="13">
    <source>
        <dbReference type="ARBA" id="ARBA00047808"/>
    </source>
</evidence>
<evidence type="ECO:0000256" key="6">
    <source>
        <dbReference type="ARBA" id="ARBA00022598"/>
    </source>
</evidence>
<dbReference type="InterPro" id="IPR036615">
    <property type="entry name" value="Mur_ligase_C_dom_sf"/>
</dbReference>
<keyword evidence="6 16" id="KW-0436">Ligase</keyword>
<evidence type="ECO:0000256" key="5">
    <source>
        <dbReference type="ARBA" id="ARBA00019357"/>
    </source>
</evidence>
<dbReference type="SUPFAM" id="SSF53244">
    <property type="entry name" value="MurD-like peptide ligases, peptide-binding domain"/>
    <property type="match status" value="1"/>
</dbReference>
<comment type="catalytic activity">
    <reaction evidence="13">
        <text>10-formyltetrahydrofolyl-(gamma-L-Glu)(n) + L-glutamate + ATP = 10-formyltetrahydrofolyl-(gamma-L-Glu)(n+1) + ADP + phosphate + H(+)</text>
        <dbReference type="Rhea" id="RHEA:51904"/>
        <dbReference type="Rhea" id="RHEA-COMP:13088"/>
        <dbReference type="Rhea" id="RHEA-COMP:14300"/>
        <dbReference type="ChEBI" id="CHEBI:15378"/>
        <dbReference type="ChEBI" id="CHEBI:29985"/>
        <dbReference type="ChEBI" id="CHEBI:30616"/>
        <dbReference type="ChEBI" id="CHEBI:43474"/>
        <dbReference type="ChEBI" id="CHEBI:134413"/>
        <dbReference type="ChEBI" id="CHEBI:456216"/>
        <dbReference type="EC" id="6.3.2.17"/>
    </reaction>
</comment>
<comment type="function">
    <text evidence="1 16">Functions in two distinct reactions of the de novo folate biosynthetic pathway. Catalyzes the addition of a glutamate residue to dihydropteroate (7,8-dihydropteroate or H2Pte) to form dihydrofolate (7,8-dihydrofolate monoglutamate or H2Pte-Glu). Also catalyzes successive additions of L-glutamate to tetrahydrofolate or 10-formyltetrahydrofolate or 5,10-methylenetetrahydrofolate, leading to folylpolyglutamate derivatives.</text>
</comment>
<evidence type="ECO:0000259" key="17">
    <source>
        <dbReference type="Pfam" id="PF02875"/>
    </source>
</evidence>
<keyword evidence="10" id="KW-0460">Magnesium</keyword>
<dbReference type="SUPFAM" id="SSF53623">
    <property type="entry name" value="MurD-like peptide ligases, catalytic domain"/>
    <property type="match status" value="1"/>
</dbReference>
<dbReference type="UniPathway" id="UPA00077">
    <property type="reaction ID" value="UER00157"/>
</dbReference>
<dbReference type="NCBIfam" id="NF008101">
    <property type="entry name" value="PRK10846.1"/>
    <property type="match status" value="1"/>
</dbReference>
<keyword evidence="7" id="KW-0479">Metal-binding</keyword>
<organism evidence="19 20">
    <name type="scientific">Buchnera aphidicola</name>
    <name type="common">Therioaphis trifolii</name>
    <dbReference type="NCBI Taxonomy" id="1241884"/>
    <lineage>
        <taxon>Bacteria</taxon>
        <taxon>Pseudomonadati</taxon>
        <taxon>Pseudomonadota</taxon>
        <taxon>Gammaproteobacteria</taxon>
        <taxon>Enterobacterales</taxon>
        <taxon>Erwiniaceae</taxon>
        <taxon>Buchnera</taxon>
    </lineage>
</organism>
<keyword evidence="8 16" id="KW-0547">Nucleotide-binding</keyword>
<reference evidence="19 20" key="1">
    <citation type="submission" date="2018-10" db="EMBL/GenBank/DDBJ databases">
        <title>Comparative functional genomics of the obligate endosymbiont Buchnera aphidicola.</title>
        <authorList>
            <person name="Chong R.A."/>
        </authorList>
    </citation>
    <scope>NUCLEOTIDE SEQUENCE [LARGE SCALE GENOMIC DNA]</scope>
    <source>
        <strain evidence="19 20">Tma</strain>
    </source>
</reference>
<evidence type="ECO:0000256" key="16">
    <source>
        <dbReference type="PIRNR" id="PIRNR001563"/>
    </source>
</evidence>
<evidence type="ECO:0000256" key="12">
    <source>
        <dbReference type="ARBA" id="ARBA00047493"/>
    </source>
</evidence>
<evidence type="ECO:0000256" key="15">
    <source>
        <dbReference type="ARBA" id="ARBA00049161"/>
    </source>
</evidence>
<dbReference type="NCBIfam" id="TIGR01499">
    <property type="entry name" value="folC"/>
    <property type="match status" value="1"/>
</dbReference>
<proteinExistence type="inferred from homology"/>
<dbReference type="Proteomes" id="UP000298603">
    <property type="component" value="Chromosome"/>
</dbReference>
<comment type="pathway">
    <text evidence="2">Cofactor biosynthesis; tetrahydrofolate biosynthesis; 7,8-dihydrofolate from 2-amino-4-hydroxy-6-hydroxymethyl-7,8-dihydropteridine diphosphate and 4-aminobenzoate: step 2/2.</text>
</comment>
<evidence type="ECO:0000256" key="4">
    <source>
        <dbReference type="ARBA" id="ARBA00008276"/>
    </source>
</evidence>
<dbReference type="AlphaFoldDB" id="A0A4D6YB32"/>
<dbReference type="InterPro" id="IPR013221">
    <property type="entry name" value="Mur_ligase_cen"/>
</dbReference>
<dbReference type="EMBL" id="CP032996">
    <property type="protein sequence ID" value="QCI27127.1"/>
    <property type="molecule type" value="Genomic_DNA"/>
</dbReference>
<dbReference type="PANTHER" id="PTHR11136">
    <property type="entry name" value="FOLYLPOLYGLUTAMATE SYNTHASE-RELATED"/>
    <property type="match status" value="1"/>
</dbReference>
<dbReference type="GO" id="GO:0005737">
    <property type="term" value="C:cytoplasm"/>
    <property type="evidence" value="ECO:0007669"/>
    <property type="project" value="TreeGrafter"/>
</dbReference>